<dbReference type="InterPro" id="IPR014721">
    <property type="entry name" value="Ribsml_uS5_D2-typ_fold_subgr"/>
</dbReference>
<protein>
    <submittedName>
        <fullName evidence="1">Uncharacterized protein</fullName>
    </submittedName>
</protein>
<gene>
    <name evidence="1" type="ordered locus">Dalk_2119</name>
</gene>
<dbReference type="EMBL" id="CP001322">
    <property type="protein sequence ID" value="ACL03813.1"/>
    <property type="molecule type" value="Genomic_DNA"/>
</dbReference>
<dbReference type="RefSeq" id="WP_015946890.1">
    <property type="nucleotide sequence ID" value="NC_011768.1"/>
</dbReference>
<dbReference type="SUPFAM" id="SSF54211">
    <property type="entry name" value="Ribosomal protein S5 domain 2-like"/>
    <property type="match status" value="1"/>
</dbReference>
<evidence type="ECO:0000313" key="1">
    <source>
        <dbReference type="EMBL" id="ACL03813.1"/>
    </source>
</evidence>
<dbReference type="Proteomes" id="UP000000739">
    <property type="component" value="Chromosome"/>
</dbReference>
<dbReference type="HOGENOM" id="CLU_513620_0_0_7"/>
<name>B8FGD3_DESAL</name>
<evidence type="ECO:0000313" key="2">
    <source>
        <dbReference type="Proteomes" id="UP000000739"/>
    </source>
</evidence>
<sequence length="530" mass="59805">MKNQDHLSSETLFNFVYGQEDPEHDYDSIAKHLENCSICQEKLKEVRAFRDFENDYGPQALGKAIARRIEENLEKKNVRPVQSPGKRMAKEELKNKIRARIAEERRETYKMLGIEPPANPLFDSAAAMDQPAQSPSSETGKVILFPEPGSNFQLMAAKSADVDVVSAQTFGVGVNQANNQCFPFSVYCTIEKTWHEKGELRINTDAQVKAFRSIGQENMDVEFAAPDEQLKNKILSVFKTCAVLKQLDLPHRSIDIDIDHSFPTYDLKSLMLSVIISVVCAATATPDPSKYCFSGKVLPDGKLEKIGSIDVKIKSDVEKTLVVPSDNYQQLKKIDERNGSDLSNQAIGYETLAEVLNLLEINPKKHVLDPKDKKVKALSKWKKFAAAAITIPIILTLWIVMKEPPQDKHLKQNVQKVASLIHSGRPQDLDKAVKLALLIHPSHLAEFVSVFNDVAPKIYQDINSKYRTQAEELLEKYKEFFYTHEKTNPQKLAAVLPQMNANARNICKSYGFDFSRCQFLTEIDTFIADN</sequence>
<dbReference type="InterPro" id="IPR020568">
    <property type="entry name" value="Ribosomal_Su5_D2-typ_SF"/>
</dbReference>
<keyword evidence="2" id="KW-1185">Reference proteome</keyword>
<reference evidence="1 2" key="1">
    <citation type="journal article" date="2012" name="Environ. Microbiol.">
        <title>The genome sequence of Desulfatibacillum alkenivorans AK-01: a blueprint for anaerobic alkane oxidation.</title>
        <authorList>
            <person name="Callaghan A.V."/>
            <person name="Morris B.E."/>
            <person name="Pereira I.A."/>
            <person name="McInerney M.J."/>
            <person name="Austin R.N."/>
            <person name="Groves J.T."/>
            <person name="Kukor J.J."/>
            <person name="Suflita J.M."/>
            <person name="Young L.Y."/>
            <person name="Zylstra G.J."/>
            <person name="Wawrik B."/>
        </authorList>
    </citation>
    <scope>NUCLEOTIDE SEQUENCE [LARGE SCALE GENOMIC DNA]</scope>
    <source>
        <strain evidence="1 2">AK-01</strain>
    </source>
</reference>
<proteinExistence type="predicted"/>
<dbReference type="Gene3D" id="3.30.230.10">
    <property type="match status" value="1"/>
</dbReference>
<accession>B8FGD3</accession>
<dbReference type="KEGG" id="dal:Dalk_2119"/>
<dbReference type="AlphaFoldDB" id="B8FGD3"/>
<organism evidence="1 2">
    <name type="scientific">Desulfatibacillum aliphaticivorans</name>
    <dbReference type="NCBI Taxonomy" id="218208"/>
    <lineage>
        <taxon>Bacteria</taxon>
        <taxon>Pseudomonadati</taxon>
        <taxon>Thermodesulfobacteriota</taxon>
        <taxon>Desulfobacteria</taxon>
        <taxon>Desulfobacterales</taxon>
        <taxon>Desulfatibacillaceae</taxon>
        <taxon>Desulfatibacillum</taxon>
    </lineage>
</organism>